<accession>A0A7H0VEJ5</accession>
<feature type="chain" id="PRO_5028859028" evidence="1">
    <location>
        <begin position="20"/>
        <end position="301"/>
    </location>
</feature>
<dbReference type="AlphaFoldDB" id="A0A7H0VEJ5"/>
<name>A0A7H0VEJ5_9FLAO</name>
<keyword evidence="3" id="KW-1185">Reference proteome</keyword>
<keyword evidence="1" id="KW-0732">Signal</keyword>
<dbReference type="InterPro" id="IPR032274">
    <property type="entry name" value="DUF4835"/>
</dbReference>
<protein>
    <submittedName>
        <fullName evidence="2">DUF4835 family protein</fullName>
    </submittedName>
</protein>
<dbReference type="KEGG" id="chyd:H4K34_17500"/>
<dbReference type="RefSeq" id="WP_210758678.1">
    <property type="nucleotide sequence ID" value="NZ_CP060139.1"/>
</dbReference>
<evidence type="ECO:0000313" key="3">
    <source>
        <dbReference type="Proteomes" id="UP000516305"/>
    </source>
</evidence>
<dbReference type="Pfam" id="PF16119">
    <property type="entry name" value="DUF4835"/>
    <property type="match status" value="1"/>
</dbReference>
<reference evidence="2 3" key="1">
    <citation type="submission" date="2020-08" db="EMBL/GenBank/DDBJ databases">
        <title>Croceimicrobium hydrocarbonivorans gen. nov., sp. nov., a novel marine bacterium isolated from a bacterial consortium that degrades polyethylene terephthalate.</title>
        <authorList>
            <person name="Liu R."/>
        </authorList>
    </citation>
    <scope>NUCLEOTIDE SEQUENCE [LARGE SCALE GENOMIC DNA]</scope>
    <source>
        <strain evidence="2 3">A20-9</strain>
    </source>
</reference>
<gene>
    <name evidence="2" type="ORF">H4K34_17500</name>
</gene>
<dbReference type="EMBL" id="CP060139">
    <property type="protein sequence ID" value="QNR24143.1"/>
    <property type="molecule type" value="Genomic_DNA"/>
</dbReference>
<sequence length="301" mass="34476">MKFWIGLLSIILLSPSLQAQELNARVQVLTPNIQATNKQLYTTLETAIREFLNNRKWTEESYSLEERIDCQFVLTINSRSNNTFSGHLQIFYSRPIFNSDYASPILVHRDNDVNFEYLEFDRLDFAPNSFISNLTSILAYYAYIVIGLDHDSYAPMSGTDYYNKAQNIVGNAQTSNYGGWDSFGGSNKNRYWLVDNLISPAFDNFRTCLYTYHRQGLDLMNDASKIRTAKMNIKEALKSLKKVNDQRRNSFLLQLWFDAKQAEIVKIFSDGASIPTADLKEVLIELDPNNASEYQKVGQGG</sequence>
<dbReference type="Proteomes" id="UP000516305">
    <property type="component" value="Chromosome"/>
</dbReference>
<proteinExistence type="predicted"/>
<organism evidence="2 3">
    <name type="scientific">Croceimicrobium hydrocarbonivorans</name>
    <dbReference type="NCBI Taxonomy" id="2761580"/>
    <lineage>
        <taxon>Bacteria</taxon>
        <taxon>Pseudomonadati</taxon>
        <taxon>Bacteroidota</taxon>
        <taxon>Flavobacteriia</taxon>
        <taxon>Flavobacteriales</taxon>
        <taxon>Owenweeksiaceae</taxon>
        <taxon>Croceimicrobium</taxon>
    </lineage>
</organism>
<evidence type="ECO:0000256" key="1">
    <source>
        <dbReference type="SAM" id="SignalP"/>
    </source>
</evidence>
<evidence type="ECO:0000313" key="2">
    <source>
        <dbReference type="EMBL" id="QNR24143.1"/>
    </source>
</evidence>
<feature type="signal peptide" evidence="1">
    <location>
        <begin position="1"/>
        <end position="19"/>
    </location>
</feature>